<feature type="signal peptide" evidence="1">
    <location>
        <begin position="1"/>
        <end position="21"/>
    </location>
</feature>
<sequence>MGTLGSLLSGLLSALGLGSSASSSSPPSLQTVGTVGAEMNQAVSQSVTDAATLASEGVGYASGELTSTITKTTSLLTGGILGAENSFPGLLDGSSSISISNLENTLISDGNQAGMALSNFASTMPANVATGIADGVKSLSSSPLVTDIGGYLFY</sequence>
<feature type="chain" id="PRO_5047133581" evidence="1">
    <location>
        <begin position="22"/>
        <end position="154"/>
    </location>
</feature>
<gene>
    <name evidence="2" type="ORF">HJG40_09310</name>
</gene>
<keyword evidence="1" id="KW-0732">Signal</keyword>
<proteinExistence type="predicted"/>
<protein>
    <submittedName>
        <fullName evidence="2">Uncharacterized protein</fullName>
    </submittedName>
</protein>
<dbReference type="Proteomes" id="UP001197028">
    <property type="component" value="Unassembled WGS sequence"/>
</dbReference>
<dbReference type="RefSeq" id="WP_215863923.1">
    <property type="nucleotide sequence ID" value="NZ_JABELD010000066.1"/>
</dbReference>
<name>A0ABS5ZQS8_9PROT</name>
<evidence type="ECO:0000313" key="2">
    <source>
        <dbReference type="EMBL" id="MBU2738976.1"/>
    </source>
</evidence>
<organism evidence="2 3">
    <name type="scientific">Acidithiobacillus concretivorus</name>
    <dbReference type="NCBI Taxonomy" id="3063952"/>
    <lineage>
        <taxon>Bacteria</taxon>
        <taxon>Pseudomonadati</taxon>
        <taxon>Pseudomonadota</taxon>
        <taxon>Acidithiobacillia</taxon>
        <taxon>Acidithiobacillales</taxon>
        <taxon>Acidithiobacillaceae</taxon>
        <taxon>Acidithiobacillus</taxon>
    </lineage>
</organism>
<reference evidence="2 3" key="1">
    <citation type="journal article" date="2021" name="ISME J.">
        <title>Genomic evolution of the class Acidithiobacillia: deep-branching Proteobacteria living in extreme acidic conditions.</title>
        <authorList>
            <person name="Moya-Beltran A."/>
            <person name="Beard S."/>
            <person name="Rojas-Villalobos C."/>
            <person name="Issotta F."/>
            <person name="Gallardo Y."/>
            <person name="Ulloa R."/>
            <person name="Giaveno A."/>
            <person name="Degli Esposti M."/>
            <person name="Johnson D.B."/>
            <person name="Quatrini R."/>
        </authorList>
    </citation>
    <scope>NUCLEOTIDE SEQUENCE [LARGE SCALE GENOMIC DNA]</scope>
    <source>
        <strain evidence="2 3">ATCC 19703</strain>
    </source>
</reference>
<dbReference type="EMBL" id="JABELD010000066">
    <property type="protein sequence ID" value="MBU2738976.1"/>
    <property type="molecule type" value="Genomic_DNA"/>
</dbReference>
<keyword evidence="3" id="KW-1185">Reference proteome</keyword>
<evidence type="ECO:0000256" key="1">
    <source>
        <dbReference type="SAM" id="SignalP"/>
    </source>
</evidence>
<evidence type="ECO:0000313" key="3">
    <source>
        <dbReference type="Proteomes" id="UP001197028"/>
    </source>
</evidence>
<accession>A0ABS5ZQS8</accession>
<comment type="caution">
    <text evidence="2">The sequence shown here is derived from an EMBL/GenBank/DDBJ whole genome shotgun (WGS) entry which is preliminary data.</text>
</comment>